<dbReference type="PANTHER" id="PTHR43133:SF46">
    <property type="entry name" value="RNA POLYMERASE SIGMA-70 FACTOR ECF SUBFAMILY"/>
    <property type="match status" value="1"/>
</dbReference>
<feature type="domain" description="RNA polymerase sigma factor 70 region 4 type 2" evidence="4">
    <location>
        <begin position="25"/>
        <end position="75"/>
    </location>
</feature>
<dbReference type="InterPro" id="IPR013324">
    <property type="entry name" value="RNA_pol_sigma_r3/r4-like"/>
</dbReference>
<dbReference type="InterPro" id="IPR039425">
    <property type="entry name" value="RNA_pol_sigma-70-like"/>
</dbReference>
<dbReference type="AlphaFoldDB" id="A0A412X3U2"/>
<keyword evidence="2" id="KW-0731">Sigma factor</keyword>
<evidence type="ECO:0000313" key="5">
    <source>
        <dbReference type="EMBL" id="RGV35321.1"/>
    </source>
</evidence>
<proteinExistence type="predicted"/>
<dbReference type="Proteomes" id="UP000283589">
    <property type="component" value="Unassembled WGS sequence"/>
</dbReference>
<dbReference type="InterPro" id="IPR013249">
    <property type="entry name" value="RNA_pol_sigma70_r4_t2"/>
</dbReference>
<dbReference type="Pfam" id="PF08281">
    <property type="entry name" value="Sigma70_r4_2"/>
    <property type="match status" value="1"/>
</dbReference>
<dbReference type="InterPro" id="IPR014284">
    <property type="entry name" value="RNA_pol_sigma-70_dom"/>
</dbReference>
<evidence type="ECO:0000256" key="2">
    <source>
        <dbReference type="ARBA" id="ARBA00023082"/>
    </source>
</evidence>
<evidence type="ECO:0000256" key="3">
    <source>
        <dbReference type="ARBA" id="ARBA00023163"/>
    </source>
</evidence>
<dbReference type="PANTHER" id="PTHR43133">
    <property type="entry name" value="RNA POLYMERASE ECF-TYPE SIGMA FACTO"/>
    <property type="match status" value="1"/>
</dbReference>
<evidence type="ECO:0000256" key="1">
    <source>
        <dbReference type="ARBA" id="ARBA00023015"/>
    </source>
</evidence>
<dbReference type="Gene3D" id="1.10.10.10">
    <property type="entry name" value="Winged helix-like DNA-binding domain superfamily/Winged helix DNA-binding domain"/>
    <property type="match status" value="1"/>
</dbReference>
<dbReference type="SUPFAM" id="SSF88659">
    <property type="entry name" value="Sigma3 and sigma4 domains of RNA polymerase sigma factors"/>
    <property type="match status" value="1"/>
</dbReference>
<dbReference type="InterPro" id="IPR036388">
    <property type="entry name" value="WH-like_DNA-bd_sf"/>
</dbReference>
<evidence type="ECO:0000313" key="6">
    <source>
        <dbReference type="Proteomes" id="UP000283589"/>
    </source>
</evidence>
<evidence type="ECO:0000259" key="4">
    <source>
        <dbReference type="Pfam" id="PF08281"/>
    </source>
</evidence>
<dbReference type="GO" id="GO:0006352">
    <property type="term" value="P:DNA-templated transcription initiation"/>
    <property type="evidence" value="ECO:0007669"/>
    <property type="project" value="InterPro"/>
</dbReference>
<dbReference type="NCBIfam" id="TIGR02937">
    <property type="entry name" value="sigma70-ECF"/>
    <property type="match status" value="1"/>
</dbReference>
<keyword evidence="1" id="KW-0805">Transcription regulation</keyword>
<name>A0A412X3U2_9BACT</name>
<gene>
    <name evidence="5" type="ORF">DWW18_04410</name>
</gene>
<sequence length="94" mass="11048">MLQKGDITGLLTWEYYVESELQEHIEKAIRQLPPQCQKIFIMNRFNDKSITQIAEELEISPRTVEKHIEVALKKLRQELADYLPAGLLLWLLNI</sequence>
<dbReference type="GO" id="GO:0016987">
    <property type="term" value="F:sigma factor activity"/>
    <property type="evidence" value="ECO:0007669"/>
    <property type="project" value="UniProtKB-KW"/>
</dbReference>
<dbReference type="EMBL" id="QRZA01000004">
    <property type="protein sequence ID" value="RGV35321.1"/>
    <property type="molecule type" value="Genomic_DNA"/>
</dbReference>
<protein>
    <recommendedName>
        <fullName evidence="4">RNA polymerase sigma factor 70 region 4 type 2 domain-containing protein</fullName>
    </recommendedName>
</protein>
<reference evidence="5 6" key="1">
    <citation type="submission" date="2018-08" db="EMBL/GenBank/DDBJ databases">
        <title>A genome reference for cultivated species of the human gut microbiota.</title>
        <authorList>
            <person name="Zou Y."/>
            <person name="Xue W."/>
            <person name="Luo G."/>
        </authorList>
    </citation>
    <scope>NUCLEOTIDE SEQUENCE [LARGE SCALE GENOMIC DNA]</scope>
    <source>
        <strain evidence="5 6">AF14-49</strain>
    </source>
</reference>
<dbReference type="CDD" id="cd06171">
    <property type="entry name" value="Sigma70_r4"/>
    <property type="match status" value="1"/>
</dbReference>
<keyword evidence="3" id="KW-0804">Transcription</keyword>
<comment type="caution">
    <text evidence="5">The sequence shown here is derived from an EMBL/GenBank/DDBJ whole genome shotgun (WGS) entry which is preliminary data.</text>
</comment>
<accession>A0A412X3U2</accession>
<dbReference type="GO" id="GO:0003677">
    <property type="term" value="F:DNA binding"/>
    <property type="evidence" value="ECO:0007669"/>
    <property type="project" value="InterPro"/>
</dbReference>
<organism evidence="5 6">
    <name type="scientific">Butyricimonas virosa</name>
    <dbReference type="NCBI Taxonomy" id="544645"/>
    <lineage>
        <taxon>Bacteria</taxon>
        <taxon>Pseudomonadati</taxon>
        <taxon>Bacteroidota</taxon>
        <taxon>Bacteroidia</taxon>
        <taxon>Bacteroidales</taxon>
        <taxon>Odoribacteraceae</taxon>
        <taxon>Butyricimonas</taxon>
    </lineage>
</organism>